<comment type="caution">
    <text evidence="2">The sequence shown here is derived from an EMBL/GenBank/DDBJ whole genome shotgun (WGS) entry which is preliminary data.</text>
</comment>
<feature type="region of interest" description="Disordered" evidence="1">
    <location>
        <begin position="161"/>
        <end position="185"/>
    </location>
</feature>
<organism evidence="2 3">
    <name type="scientific">[Eubacterium] siraeum</name>
    <dbReference type="NCBI Taxonomy" id="39492"/>
    <lineage>
        <taxon>Bacteria</taxon>
        <taxon>Bacillati</taxon>
        <taxon>Bacillota</taxon>
        <taxon>Clostridia</taxon>
        <taxon>Eubacteriales</taxon>
        <taxon>Oscillospiraceae</taxon>
        <taxon>Oscillospiraceae incertae sedis</taxon>
    </lineage>
</organism>
<sequence>MKRYGKGGIIMSAVNTNYEYKPAYSVSATDKADKSKETSTVRLSTDAQKYLEQLKGKYKNVDFIVADFSSDEEAQKHLATGKGEYNCVITPDTLEKMATDETERAKFEGIIDKAIGELPEIRKQLGDDSENVTKLGISVDSEGNVSYYALIKESLKKNENVEKAKEKAAEKKAEEAKKEEKEEYEERLVTASSVEELIKLIKAAYSEKSDDRFEKSDKNDDALKIDRVDFSGGKAQPAYEQYVPSAVPEEKHPFDFKA</sequence>
<dbReference type="AlphaFoldDB" id="A0AAW6D3L5"/>
<evidence type="ECO:0000256" key="1">
    <source>
        <dbReference type="SAM" id="MobiDB-lite"/>
    </source>
</evidence>
<protein>
    <submittedName>
        <fullName evidence="2">DUF6033 family protein</fullName>
    </submittedName>
</protein>
<dbReference type="Pfam" id="PF19498">
    <property type="entry name" value="DUF6033"/>
    <property type="match status" value="1"/>
</dbReference>
<name>A0AAW6D3L5_9FIRM</name>
<dbReference type="Proteomes" id="UP001210809">
    <property type="component" value="Unassembled WGS sequence"/>
</dbReference>
<evidence type="ECO:0000313" key="2">
    <source>
        <dbReference type="EMBL" id="MDB8004190.1"/>
    </source>
</evidence>
<accession>A0AAW6D3L5</accession>
<feature type="region of interest" description="Disordered" evidence="1">
    <location>
        <begin position="239"/>
        <end position="258"/>
    </location>
</feature>
<dbReference type="InterPro" id="IPR046097">
    <property type="entry name" value="DUF6033"/>
</dbReference>
<gene>
    <name evidence="2" type="ORF">PNE09_08945</name>
</gene>
<feature type="compositionally biased region" description="Basic and acidic residues" evidence="1">
    <location>
        <begin position="248"/>
        <end position="258"/>
    </location>
</feature>
<evidence type="ECO:0000313" key="3">
    <source>
        <dbReference type="Proteomes" id="UP001210809"/>
    </source>
</evidence>
<proteinExistence type="predicted"/>
<dbReference type="EMBL" id="JAQLXW010000011">
    <property type="protein sequence ID" value="MDB8004190.1"/>
    <property type="molecule type" value="Genomic_DNA"/>
</dbReference>
<reference evidence="2" key="1">
    <citation type="submission" date="2023-01" db="EMBL/GenBank/DDBJ databases">
        <title>Human gut microbiome strain richness.</title>
        <authorList>
            <person name="Chen-Liaw A."/>
        </authorList>
    </citation>
    <scope>NUCLEOTIDE SEQUENCE</scope>
    <source>
        <strain evidence="2">1001283st1_G1_1001283B150217_161031</strain>
    </source>
</reference>